<dbReference type="Gene3D" id="3.40.50.1700">
    <property type="entry name" value="Glycoside hydrolase family 3 C-terminal domain"/>
    <property type="match status" value="1"/>
</dbReference>
<dbReference type="GO" id="GO:0008422">
    <property type="term" value="F:beta-glucosidase activity"/>
    <property type="evidence" value="ECO:0007669"/>
    <property type="project" value="UniProtKB-EC"/>
</dbReference>
<keyword evidence="8" id="KW-1185">Reference proteome</keyword>
<gene>
    <name evidence="7" type="ORF">M407DRAFT_232829</name>
</gene>
<dbReference type="Pfam" id="PF14310">
    <property type="entry name" value="Fn3-like"/>
    <property type="match status" value="1"/>
</dbReference>
<dbReference type="InterPro" id="IPR026891">
    <property type="entry name" value="Fn3-like"/>
</dbReference>
<evidence type="ECO:0000313" key="7">
    <source>
        <dbReference type="EMBL" id="KIO27412.1"/>
    </source>
</evidence>
<dbReference type="SMART" id="SM00758">
    <property type="entry name" value="PA14"/>
    <property type="match status" value="1"/>
</dbReference>
<reference evidence="8" key="2">
    <citation type="submission" date="2015-01" db="EMBL/GenBank/DDBJ databases">
        <title>Evolutionary Origins and Diversification of the Mycorrhizal Mutualists.</title>
        <authorList>
            <consortium name="DOE Joint Genome Institute"/>
            <consortium name="Mycorrhizal Genomics Consortium"/>
            <person name="Kohler A."/>
            <person name="Kuo A."/>
            <person name="Nagy L.G."/>
            <person name="Floudas D."/>
            <person name="Copeland A."/>
            <person name="Barry K.W."/>
            <person name="Cichocki N."/>
            <person name="Veneault-Fourrey C."/>
            <person name="LaButti K."/>
            <person name="Lindquist E.A."/>
            <person name="Lipzen A."/>
            <person name="Lundell T."/>
            <person name="Morin E."/>
            <person name="Murat C."/>
            <person name="Riley R."/>
            <person name="Ohm R."/>
            <person name="Sun H."/>
            <person name="Tunlid A."/>
            <person name="Henrissat B."/>
            <person name="Grigoriev I.V."/>
            <person name="Hibbett D.S."/>
            <person name="Martin F."/>
        </authorList>
    </citation>
    <scope>NUCLEOTIDE SEQUENCE [LARGE SCALE GENOMIC DNA]</scope>
    <source>
        <strain evidence="8">MUT 4182</strain>
    </source>
</reference>
<proteinExistence type="inferred from homology"/>
<dbReference type="HOGENOM" id="CLU_004542_4_0_1"/>
<dbReference type="AlphaFoldDB" id="A0A0C3M168"/>
<dbReference type="InterPro" id="IPR036881">
    <property type="entry name" value="Glyco_hydro_3_C_sf"/>
</dbReference>
<evidence type="ECO:0000256" key="1">
    <source>
        <dbReference type="ARBA" id="ARBA00000448"/>
    </source>
</evidence>
<dbReference type="InterPro" id="IPR050288">
    <property type="entry name" value="Cellulose_deg_GH3"/>
</dbReference>
<feature type="domain" description="PA14" evidence="6">
    <location>
        <begin position="409"/>
        <end position="569"/>
    </location>
</feature>
<dbReference type="SMART" id="SM01217">
    <property type="entry name" value="Fn3_like"/>
    <property type="match status" value="1"/>
</dbReference>
<dbReference type="Pfam" id="PF01915">
    <property type="entry name" value="Glyco_hydro_3_C"/>
    <property type="match status" value="1"/>
</dbReference>
<dbReference type="Pfam" id="PF07691">
    <property type="entry name" value="PA14"/>
    <property type="match status" value="1"/>
</dbReference>
<evidence type="ECO:0000256" key="5">
    <source>
        <dbReference type="ARBA" id="ARBA00023295"/>
    </source>
</evidence>
<dbReference type="InterPro" id="IPR036962">
    <property type="entry name" value="Glyco_hydro_3_N_sf"/>
</dbReference>
<dbReference type="GO" id="GO:0009251">
    <property type="term" value="P:glucan catabolic process"/>
    <property type="evidence" value="ECO:0007669"/>
    <property type="project" value="TreeGrafter"/>
</dbReference>
<dbReference type="Proteomes" id="UP000054248">
    <property type="component" value="Unassembled WGS sequence"/>
</dbReference>
<dbReference type="InterPro" id="IPR037524">
    <property type="entry name" value="PA14/GLEYA"/>
</dbReference>
<dbReference type="InterPro" id="IPR013783">
    <property type="entry name" value="Ig-like_fold"/>
</dbReference>
<dbReference type="SUPFAM" id="SSF51445">
    <property type="entry name" value="(Trans)glycosidases"/>
    <property type="match status" value="1"/>
</dbReference>
<dbReference type="Gene3D" id="2.60.120.260">
    <property type="entry name" value="Galactose-binding domain-like"/>
    <property type="match status" value="1"/>
</dbReference>
<dbReference type="Gene3D" id="2.60.40.10">
    <property type="entry name" value="Immunoglobulins"/>
    <property type="match status" value="1"/>
</dbReference>
<dbReference type="OrthoDB" id="47059at2759"/>
<keyword evidence="5" id="KW-0326">Glycosidase</keyword>
<organism evidence="7 8">
    <name type="scientific">Tulasnella calospora MUT 4182</name>
    <dbReference type="NCBI Taxonomy" id="1051891"/>
    <lineage>
        <taxon>Eukaryota</taxon>
        <taxon>Fungi</taxon>
        <taxon>Dikarya</taxon>
        <taxon>Basidiomycota</taxon>
        <taxon>Agaricomycotina</taxon>
        <taxon>Agaricomycetes</taxon>
        <taxon>Cantharellales</taxon>
        <taxon>Tulasnellaceae</taxon>
        <taxon>Tulasnella</taxon>
    </lineage>
</organism>
<evidence type="ECO:0000313" key="8">
    <source>
        <dbReference type="Proteomes" id="UP000054248"/>
    </source>
</evidence>
<dbReference type="Pfam" id="PF00933">
    <property type="entry name" value="Glyco_hydro_3"/>
    <property type="match status" value="1"/>
</dbReference>
<dbReference type="InterPro" id="IPR002772">
    <property type="entry name" value="Glyco_hydro_3_C"/>
</dbReference>
<dbReference type="InterPro" id="IPR001764">
    <property type="entry name" value="Glyco_hydro_3_N"/>
</dbReference>
<evidence type="ECO:0000256" key="2">
    <source>
        <dbReference type="ARBA" id="ARBA00005336"/>
    </source>
</evidence>
<dbReference type="Gene3D" id="3.20.20.300">
    <property type="entry name" value="Glycoside hydrolase, family 3, N-terminal domain"/>
    <property type="match status" value="1"/>
</dbReference>
<dbReference type="SUPFAM" id="SSF52279">
    <property type="entry name" value="Beta-D-glucan exohydrolase, C-terminal domain"/>
    <property type="match status" value="1"/>
</dbReference>
<dbReference type="PROSITE" id="PS51820">
    <property type="entry name" value="PA14"/>
    <property type="match status" value="1"/>
</dbReference>
<comment type="similarity">
    <text evidence="2">Belongs to the glycosyl hydrolase 3 family.</text>
</comment>
<dbReference type="InterPro" id="IPR011658">
    <property type="entry name" value="PA14_dom"/>
</dbReference>
<dbReference type="STRING" id="1051891.A0A0C3M168"/>
<evidence type="ECO:0000256" key="3">
    <source>
        <dbReference type="ARBA" id="ARBA00012744"/>
    </source>
</evidence>
<comment type="catalytic activity">
    <reaction evidence="1">
        <text>Hydrolysis of terminal, non-reducing beta-D-glucosyl residues with release of beta-D-glucose.</text>
        <dbReference type="EC" id="3.2.1.21"/>
    </reaction>
</comment>
<keyword evidence="4 7" id="KW-0378">Hydrolase</keyword>
<name>A0A0C3M168_9AGAM</name>
<protein>
    <recommendedName>
        <fullName evidence="3">beta-glucosidase</fullName>
        <ecNumber evidence="3">3.2.1.21</ecNumber>
    </recommendedName>
</protein>
<evidence type="ECO:0000256" key="4">
    <source>
        <dbReference type="ARBA" id="ARBA00022801"/>
    </source>
</evidence>
<dbReference type="PANTHER" id="PTHR42715">
    <property type="entry name" value="BETA-GLUCOSIDASE"/>
    <property type="match status" value="1"/>
</dbReference>
<reference evidence="7 8" key="1">
    <citation type="submission" date="2014-04" db="EMBL/GenBank/DDBJ databases">
        <authorList>
            <consortium name="DOE Joint Genome Institute"/>
            <person name="Kuo A."/>
            <person name="Girlanda M."/>
            <person name="Perotto S."/>
            <person name="Kohler A."/>
            <person name="Nagy L.G."/>
            <person name="Floudas D."/>
            <person name="Copeland A."/>
            <person name="Barry K.W."/>
            <person name="Cichocki N."/>
            <person name="Veneault-Fourrey C."/>
            <person name="LaButti K."/>
            <person name="Lindquist E.A."/>
            <person name="Lipzen A."/>
            <person name="Lundell T."/>
            <person name="Morin E."/>
            <person name="Murat C."/>
            <person name="Sun H."/>
            <person name="Tunlid A."/>
            <person name="Henrissat B."/>
            <person name="Grigoriev I.V."/>
            <person name="Hibbett D.S."/>
            <person name="Martin F."/>
            <person name="Nordberg H.P."/>
            <person name="Cantor M.N."/>
            <person name="Hua S.X."/>
        </authorList>
    </citation>
    <scope>NUCLEOTIDE SEQUENCE [LARGE SCALE GENOMIC DNA]</scope>
    <source>
        <strain evidence="7 8">MUT 4182</strain>
    </source>
</reference>
<dbReference type="EC" id="3.2.1.21" evidence="3"/>
<evidence type="ECO:0000259" key="6">
    <source>
        <dbReference type="PROSITE" id="PS51820"/>
    </source>
</evidence>
<dbReference type="PANTHER" id="PTHR42715:SF27">
    <property type="entry name" value="BETA-GLUCOSIDASE-RELATED"/>
    <property type="match status" value="1"/>
</dbReference>
<dbReference type="EMBL" id="KN823009">
    <property type="protein sequence ID" value="KIO27412.1"/>
    <property type="molecule type" value="Genomic_DNA"/>
</dbReference>
<dbReference type="PRINTS" id="PR00133">
    <property type="entry name" value="GLHYDRLASE3"/>
</dbReference>
<dbReference type="InterPro" id="IPR017853">
    <property type="entry name" value="GH"/>
</dbReference>
<sequence>MTAASFADADIQDVVDKLTTEEAISLISGVGLWSTAAVPRLGVPSIKVRPNGVRGGFHFNATLANCIPCATALAATWDTELVSEIASNLLAPEVKQRASSVLLAPTCNIQRSPLGGRSFESFAEDPHLSGHMSAAYINGLQSSGVGACIKHFVANDQEDGRFGSDSILSDRALREIYLYPFMVAEKLAKPMCYATAYNKLNGTHCSENPLLLQSILRGEWKSEAMVMSDWFGVYSLAPSINAGLDLEMPQINKWRVDEKVQRCLSANKLTVRTIKERAASVLRLVKQLSKSNTEVIDGDGKEKYEKRDADCALMRRVAAECIVLLKNSDNILPIKPAESGIKKIAIIGPNAKATLASGGGSAAIRNAYVVTPFDGIVTGLPEGVEVKYHEGCAGYMRQPELDTQLTTEAGEAGWVCSVYSHDEQDKIIDTPVRSIRVTETNNWIVGPTFGDASRRFTVKFKGKLVQREKDERFRFGLTVHGRGKLYVDGKLVIDNWTRQIRGNTFHGKGTPEVHGEADLKAGVAHEIEVEFRNIRGPADGDEEEALVDIPGMRLGGAEVLPEESVDEAAAIAKDADLAIVVVGLNGDWEAEGYDRTDLELPGRTNELVAKIAAANPKTVVVNQSGSAVTMPWTDQVAGLIQAWYLGNETGNAIADVLFGKVNPSGKMPLTFPKRLEDVPSYGHFRPQNGKVHYAEDLYVGYKSYHHRNITPLFPFGYGLSYTTFKYGEVKVSEVSSADFSVAVTVSVTNTGSVAGSEAVQVYVTLPEGQLSHPQQQLKAFKKVKNLAPGKSEEIQFTLDKYAVSYWDDIVHRWRADRGTYTVRVGRSAVEVESETTFEVEKAFEWHGL</sequence>
<dbReference type="FunFam" id="2.60.40.10:FF:000495">
    <property type="entry name" value="Periplasmic beta-glucosidase"/>
    <property type="match status" value="1"/>
</dbReference>
<accession>A0A0C3M168</accession>